<feature type="compositionally biased region" description="Low complexity" evidence="8">
    <location>
        <begin position="32"/>
        <end position="43"/>
    </location>
</feature>
<protein>
    <submittedName>
        <fullName evidence="10">Sn-glycerol-3-phosphate transport system permease protein UgpE</fullName>
    </submittedName>
</protein>
<feature type="transmembrane region" description="Helical" evidence="7">
    <location>
        <begin position="313"/>
        <end position="335"/>
    </location>
</feature>
<comment type="subcellular location">
    <subcellularLocation>
        <location evidence="1 7">Cell membrane</location>
        <topology evidence="1 7">Multi-pass membrane protein</topology>
    </subcellularLocation>
</comment>
<keyword evidence="5 7" id="KW-1133">Transmembrane helix</keyword>
<dbReference type="Gene3D" id="1.10.3720.10">
    <property type="entry name" value="MetI-like"/>
    <property type="match status" value="1"/>
</dbReference>
<dbReference type="Proteomes" id="UP000631535">
    <property type="component" value="Unassembled WGS sequence"/>
</dbReference>
<reference evidence="11" key="1">
    <citation type="journal article" date="2019" name="Int. J. Syst. Evol. Microbiol.">
        <title>The Global Catalogue of Microorganisms (GCM) 10K type strain sequencing project: providing services to taxonomists for standard genome sequencing and annotation.</title>
        <authorList>
            <consortium name="The Broad Institute Genomics Platform"/>
            <consortium name="The Broad Institute Genome Sequencing Center for Infectious Disease"/>
            <person name="Wu L."/>
            <person name="Ma J."/>
        </authorList>
    </citation>
    <scope>NUCLEOTIDE SEQUENCE [LARGE SCALE GENOMIC DNA]</scope>
    <source>
        <strain evidence="11">CGMCC 4.7178</strain>
    </source>
</reference>
<keyword evidence="2 7" id="KW-0813">Transport</keyword>
<dbReference type="InterPro" id="IPR035906">
    <property type="entry name" value="MetI-like_sf"/>
</dbReference>
<feature type="region of interest" description="Disordered" evidence="8">
    <location>
        <begin position="1"/>
        <end position="43"/>
    </location>
</feature>
<proteinExistence type="inferred from homology"/>
<comment type="caution">
    <text evidence="10">The sequence shown here is derived from an EMBL/GenBank/DDBJ whole genome shotgun (WGS) entry which is preliminary data.</text>
</comment>
<feature type="transmembrane region" description="Helical" evidence="7">
    <location>
        <begin position="71"/>
        <end position="90"/>
    </location>
</feature>
<evidence type="ECO:0000259" key="9">
    <source>
        <dbReference type="PROSITE" id="PS50928"/>
    </source>
</evidence>
<feature type="compositionally biased region" description="Gly residues" evidence="8">
    <location>
        <begin position="19"/>
        <end position="31"/>
    </location>
</feature>
<evidence type="ECO:0000256" key="5">
    <source>
        <dbReference type="ARBA" id="ARBA00022989"/>
    </source>
</evidence>
<organism evidence="10 11">
    <name type="scientific">Streptomyces daqingensis</name>
    <dbReference type="NCBI Taxonomy" id="1472640"/>
    <lineage>
        <taxon>Bacteria</taxon>
        <taxon>Bacillati</taxon>
        <taxon>Actinomycetota</taxon>
        <taxon>Actinomycetes</taxon>
        <taxon>Kitasatosporales</taxon>
        <taxon>Streptomycetaceae</taxon>
        <taxon>Streptomyces</taxon>
    </lineage>
</organism>
<dbReference type="SUPFAM" id="SSF161098">
    <property type="entry name" value="MetI-like"/>
    <property type="match status" value="1"/>
</dbReference>
<evidence type="ECO:0000256" key="6">
    <source>
        <dbReference type="ARBA" id="ARBA00023136"/>
    </source>
</evidence>
<evidence type="ECO:0000313" key="11">
    <source>
        <dbReference type="Proteomes" id="UP000631535"/>
    </source>
</evidence>
<evidence type="ECO:0000256" key="8">
    <source>
        <dbReference type="SAM" id="MobiDB-lite"/>
    </source>
</evidence>
<feature type="transmembrane region" description="Helical" evidence="7">
    <location>
        <begin position="143"/>
        <end position="164"/>
    </location>
</feature>
<keyword evidence="3" id="KW-1003">Cell membrane</keyword>
<dbReference type="PANTHER" id="PTHR43744:SF12">
    <property type="entry name" value="ABC TRANSPORTER PERMEASE PROTEIN MG189-RELATED"/>
    <property type="match status" value="1"/>
</dbReference>
<accession>A0ABQ2LU55</accession>
<dbReference type="RefSeq" id="WP_229711550.1">
    <property type="nucleotide sequence ID" value="NZ_BMMP01000002.1"/>
</dbReference>
<dbReference type="PANTHER" id="PTHR43744">
    <property type="entry name" value="ABC TRANSPORTER PERMEASE PROTEIN MG189-RELATED-RELATED"/>
    <property type="match status" value="1"/>
</dbReference>
<dbReference type="EMBL" id="BMMP01000002">
    <property type="protein sequence ID" value="GGO43118.1"/>
    <property type="molecule type" value="Genomic_DNA"/>
</dbReference>
<dbReference type="Pfam" id="PF00528">
    <property type="entry name" value="BPD_transp_1"/>
    <property type="match status" value="1"/>
</dbReference>
<feature type="compositionally biased region" description="Low complexity" evidence="8">
    <location>
        <begin position="6"/>
        <end position="18"/>
    </location>
</feature>
<evidence type="ECO:0000256" key="3">
    <source>
        <dbReference type="ARBA" id="ARBA00022475"/>
    </source>
</evidence>
<evidence type="ECO:0000256" key="4">
    <source>
        <dbReference type="ARBA" id="ARBA00022692"/>
    </source>
</evidence>
<feature type="transmembrane region" description="Helical" evidence="7">
    <location>
        <begin position="171"/>
        <end position="194"/>
    </location>
</feature>
<dbReference type="CDD" id="cd06261">
    <property type="entry name" value="TM_PBP2"/>
    <property type="match status" value="1"/>
</dbReference>
<feature type="transmembrane region" description="Helical" evidence="7">
    <location>
        <begin position="206"/>
        <end position="227"/>
    </location>
</feature>
<evidence type="ECO:0000256" key="1">
    <source>
        <dbReference type="ARBA" id="ARBA00004651"/>
    </source>
</evidence>
<comment type="similarity">
    <text evidence="7">Belongs to the binding-protein-dependent transport system permease family.</text>
</comment>
<evidence type="ECO:0000256" key="7">
    <source>
        <dbReference type="RuleBase" id="RU363032"/>
    </source>
</evidence>
<name>A0ABQ2LU55_9ACTN</name>
<gene>
    <name evidence="10" type="primary">ugpE</name>
    <name evidence="10" type="ORF">GCM10012287_05500</name>
</gene>
<evidence type="ECO:0000313" key="10">
    <source>
        <dbReference type="EMBL" id="GGO43118.1"/>
    </source>
</evidence>
<feature type="transmembrane region" description="Helical" evidence="7">
    <location>
        <begin position="248"/>
        <end position="269"/>
    </location>
</feature>
<keyword evidence="4 7" id="KW-0812">Transmembrane</keyword>
<keyword evidence="11" id="KW-1185">Reference proteome</keyword>
<evidence type="ECO:0000256" key="2">
    <source>
        <dbReference type="ARBA" id="ARBA00022448"/>
    </source>
</evidence>
<sequence length="345" mass="36395">MRTTDAEGTGTETTVPGTNGNGTAGTGGAGTSGAVTGSAAAGKAARAGRRKQAAAAEERPVLARFPRPARLAGYTLLLAFALLYALPFLIQVATSFKTDPEAASRPLSLLPEAPTTAVFEKLSGSGEAGDGVPFTRWLGNSTLVTVVVTLGRVLFDSAAGYALARLRFRGRALLVTFVIAVMAVPPVVLLIPKFLVLNTLGIFDTYTGMIVPLLFDAAGIFIMKQFFESIPREVEEAARIDGAGIGRIFWYVVLPMSRPALITVTLLSFQGSWNEFTHFLVATQSSDYETLTTGLARFVSGGLGAGTQYPLKLGAALLSTIPVAVLFFCFQRYFIRGANAGAVKE</sequence>
<dbReference type="InterPro" id="IPR000515">
    <property type="entry name" value="MetI-like"/>
</dbReference>
<keyword evidence="6 7" id="KW-0472">Membrane</keyword>
<dbReference type="PROSITE" id="PS50928">
    <property type="entry name" value="ABC_TM1"/>
    <property type="match status" value="1"/>
</dbReference>
<feature type="domain" description="ABC transmembrane type-1" evidence="9">
    <location>
        <begin position="138"/>
        <end position="330"/>
    </location>
</feature>